<dbReference type="GO" id="GO:0043240">
    <property type="term" value="C:Fanconi anaemia nuclear complex"/>
    <property type="evidence" value="ECO:0007669"/>
    <property type="project" value="InterPro"/>
</dbReference>
<evidence type="ECO:0000313" key="3">
    <source>
        <dbReference type="Proteomes" id="UP000587655"/>
    </source>
</evidence>
<dbReference type="PROSITE" id="PS50005">
    <property type="entry name" value="TPR"/>
    <property type="match status" value="1"/>
</dbReference>
<feature type="repeat" description="TPR" evidence="1">
    <location>
        <begin position="480"/>
        <end position="513"/>
    </location>
</feature>
<evidence type="ECO:0000313" key="2">
    <source>
        <dbReference type="EMBL" id="NXA20358.1"/>
    </source>
</evidence>
<dbReference type="Proteomes" id="UP000587655">
    <property type="component" value="Unassembled WGS sequence"/>
</dbReference>
<keyword evidence="3" id="KW-1185">Reference proteome</keyword>
<organism evidence="2 3">
    <name type="scientific">Ibidorhyncha struthersii</name>
    <dbReference type="NCBI Taxonomy" id="425643"/>
    <lineage>
        <taxon>Eukaryota</taxon>
        <taxon>Metazoa</taxon>
        <taxon>Chordata</taxon>
        <taxon>Craniata</taxon>
        <taxon>Vertebrata</taxon>
        <taxon>Euteleostomi</taxon>
        <taxon>Archelosauria</taxon>
        <taxon>Archosauria</taxon>
        <taxon>Dinosauria</taxon>
        <taxon>Saurischia</taxon>
        <taxon>Theropoda</taxon>
        <taxon>Coelurosauria</taxon>
        <taxon>Aves</taxon>
        <taxon>Neognathae</taxon>
        <taxon>Neoaves</taxon>
        <taxon>Charadriiformes</taxon>
        <taxon>Charadriidae</taxon>
        <taxon>Ibidorhyncha</taxon>
    </lineage>
</organism>
<dbReference type="InterPro" id="IPR019734">
    <property type="entry name" value="TPR_rpt"/>
</dbReference>
<dbReference type="AlphaFoldDB" id="A0A7K7TUB3"/>
<dbReference type="Gene3D" id="1.25.40.10">
    <property type="entry name" value="Tetratricopeptide repeat domain"/>
    <property type="match status" value="2"/>
</dbReference>
<feature type="non-terminal residue" evidence="2">
    <location>
        <position position="596"/>
    </location>
</feature>
<dbReference type="SMART" id="SM00028">
    <property type="entry name" value="TPR"/>
    <property type="match status" value="3"/>
</dbReference>
<sequence>GLPAALPALPLELTVLYNSLLFTMGASDSAVKAEAEGIRQWLLRVLEACGACGQDLSTEELWQKVLQEVTVEELQGPLHRLGALQAAWVWWDLCFPVPWDQCFLFRFSIPCSLSSLYSQDPGRARCSDGENELLSLLKAWRVPAEVASLPLVQSAEDLKEILCTAAAFLQGLQELEAGNFPTALSLLQEAAGGFCSKRVLAQIYTCLGCCAQQMSKPQTALQHLKRALQVDFQCLPALSHVAAVYHELGENEAELQALALLYEALEKKAPAAASSSPCFLIRTELLVRVPILASLLRHRQPSEVKYLLAQRCLQDGRVADAVEHYLDFLALLQEGLQQQVPLDGGSALPRIPEVFLEAASALEQAGRHQDAITVCEEVISRTTDLIPRMLQVEGKLQQPECSSLGAGLSQKKESLCCLAWRAAGYLQQGWAWATLGKSKEAVTQFSRCLGDLLRVQLYGSGIEPAEDLLPEVEVLQKIRLLSLIGRGMQFLEQGRHKEALLDFQHGLQISPGDPTAAPYLVQALWKLDRKQEAAAHWQKFSQSPPGENGQGSAALSYRPVPLYLASCLKRVAFPLGESLASSIEDYLGTLRDNAAS</sequence>
<reference evidence="2 3" key="1">
    <citation type="submission" date="2019-09" db="EMBL/GenBank/DDBJ databases">
        <title>Bird 10,000 Genomes (B10K) Project - Family phase.</title>
        <authorList>
            <person name="Zhang G."/>
        </authorList>
    </citation>
    <scope>NUCLEOTIDE SEQUENCE [LARGE SCALE GENOMIC DNA]</scope>
    <source>
        <strain evidence="2">B10K-DU-030-25</strain>
    </source>
</reference>
<dbReference type="SUPFAM" id="SSF48452">
    <property type="entry name" value="TPR-like"/>
    <property type="match status" value="2"/>
</dbReference>
<dbReference type="GO" id="GO:0036297">
    <property type="term" value="P:interstrand cross-link repair"/>
    <property type="evidence" value="ECO:0007669"/>
    <property type="project" value="InterPro"/>
</dbReference>
<evidence type="ECO:0000256" key="1">
    <source>
        <dbReference type="PROSITE-ProRule" id="PRU00339"/>
    </source>
</evidence>
<dbReference type="EMBL" id="VZSZ01002999">
    <property type="protein sequence ID" value="NXA20358.1"/>
    <property type="molecule type" value="Genomic_DNA"/>
</dbReference>
<comment type="caution">
    <text evidence="2">The sequence shown here is derived from an EMBL/GenBank/DDBJ whole genome shotgun (WGS) entry which is preliminary data.</text>
</comment>
<dbReference type="InterPro" id="IPR011990">
    <property type="entry name" value="TPR-like_helical_dom_sf"/>
</dbReference>
<dbReference type="PANTHER" id="PTHR15254:SF2">
    <property type="entry name" value="FANCONI ANEMIA GROUP G PROTEIN"/>
    <property type="match status" value="1"/>
</dbReference>
<protein>
    <submittedName>
        <fullName evidence="2">FANCG protein</fullName>
    </submittedName>
</protein>
<proteinExistence type="predicted"/>
<dbReference type="PANTHER" id="PTHR15254">
    <property type="entry name" value="FANCONI ANEMIA GROUP G PROTEIN FAMILY MEMBER"/>
    <property type="match status" value="1"/>
</dbReference>
<keyword evidence="1" id="KW-0802">TPR repeat</keyword>
<name>A0A7K7TUB3_9CHAR</name>
<feature type="non-terminal residue" evidence="2">
    <location>
        <position position="1"/>
    </location>
</feature>
<accession>A0A7K7TUB3</accession>
<gene>
    <name evidence="2" type="primary">Fancg</name>
    <name evidence="2" type="ORF">IBISTR_R02174</name>
</gene>
<dbReference type="InterPro" id="IPR039684">
    <property type="entry name" value="FANCG"/>
</dbReference>